<feature type="transmembrane region" description="Helical" evidence="1">
    <location>
        <begin position="366"/>
        <end position="384"/>
    </location>
</feature>
<keyword evidence="3" id="KW-1185">Reference proteome</keyword>
<protein>
    <recommendedName>
        <fullName evidence="4">DUF2029 domain-containing protein</fullName>
    </recommendedName>
</protein>
<feature type="transmembrane region" description="Helical" evidence="1">
    <location>
        <begin position="149"/>
        <end position="166"/>
    </location>
</feature>
<feature type="transmembrane region" description="Helical" evidence="1">
    <location>
        <begin position="327"/>
        <end position="346"/>
    </location>
</feature>
<feature type="transmembrane region" description="Helical" evidence="1">
    <location>
        <begin position="178"/>
        <end position="206"/>
    </location>
</feature>
<dbReference type="AlphaFoldDB" id="A0A1I1CM32"/>
<keyword evidence="1" id="KW-0472">Membrane</keyword>
<accession>A0A1I1CM32</accession>
<gene>
    <name evidence="2" type="ORF">SAMN04489723_1354</name>
</gene>
<feature type="transmembrane region" description="Helical" evidence="1">
    <location>
        <begin position="271"/>
        <end position="291"/>
    </location>
</feature>
<proteinExistence type="predicted"/>
<name>A0A1I1CM32_9BACT</name>
<keyword evidence="1" id="KW-0812">Transmembrane</keyword>
<feature type="transmembrane region" description="Helical" evidence="1">
    <location>
        <begin position="297"/>
        <end position="315"/>
    </location>
</feature>
<dbReference type="Proteomes" id="UP000198790">
    <property type="component" value="Unassembled WGS sequence"/>
</dbReference>
<feature type="transmembrane region" description="Helical" evidence="1">
    <location>
        <begin position="111"/>
        <end position="129"/>
    </location>
</feature>
<feature type="transmembrane region" description="Helical" evidence="1">
    <location>
        <begin position="218"/>
        <end position="236"/>
    </location>
</feature>
<organism evidence="2 3">
    <name type="scientific">Algoriphagus aquimarinus</name>
    <dbReference type="NCBI Taxonomy" id="237018"/>
    <lineage>
        <taxon>Bacteria</taxon>
        <taxon>Pseudomonadati</taxon>
        <taxon>Bacteroidota</taxon>
        <taxon>Cytophagia</taxon>
        <taxon>Cytophagales</taxon>
        <taxon>Cyclobacteriaceae</taxon>
        <taxon>Algoriphagus</taxon>
    </lineage>
</organism>
<dbReference type="STRING" id="237018.SAMN04489723_1354"/>
<feature type="transmembrane region" description="Helical" evidence="1">
    <location>
        <begin position="15"/>
        <end position="32"/>
    </location>
</feature>
<evidence type="ECO:0000313" key="2">
    <source>
        <dbReference type="EMBL" id="SFB61483.1"/>
    </source>
</evidence>
<keyword evidence="1" id="KW-1133">Transmembrane helix</keyword>
<reference evidence="2 3" key="1">
    <citation type="submission" date="2016-10" db="EMBL/GenBank/DDBJ databases">
        <authorList>
            <person name="de Groot N.N."/>
        </authorList>
    </citation>
    <scope>NUCLEOTIDE SEQUENCE [LARGE SCALE GENOMIC DNA]</scope>
    <source>
        <strain evidence="2 3">DSM 23399</strain>
    </source>
</reference>
<evidence type="ECO:0008006" key="4">
    <source>
        <dbReference type="Google" id="ProtNLM"/>
    </source>
</evidence>
<dbReference type="EMBL" id="FOKK01000035">
    <property type="protein sequence ID" value="SFB61483.1"/>
    <property type="molecule type" value="Genomic_DNA"/>
</dbReference>
<evidence type="ECO:0000256" key="1">
    <source>
        <dbReference type="SAM" id="Phobius"/>
    </source>
</evidence>
<dbReference type="RefSeq" id="WP_092902072.1">
    <property type="nucleotide sequence ID" value="NZ_FOKK01000035.1"/>
</dbReference>
<dbReference type="OrthoDB" id="1092558at2"/>
<feature type="transmembrane region" description="Helical" evidence="1">
    <location>
        <begin position="73"/>
        <end position="91"/>
    </location>
</feature>
<sequence>MKGIWAKFKNWKYDLLIVGLYSFTITFMIMNFKHLVDIKIHNFILIDYLDAGSFPIPPGYYGLIYLVDLIARFRHPFVLSSILVLTLFLWWKYRIVFNFFKTKIDFTNTKLFLLSISFLFLGPIYLLGIDEGLWYLGKFTPNIWHNSTTIAVFPFSILLCFQTLQWSEDQSTNRIYKIIGIGLALLLIKPSFLFCFVPALPIYILIKERGFSPMLWKSIFIVLIFIALILLEKHLIFTWDPIREKLYEPDEISQIILSPFKIWLHYSHQPILDLLSSIPLLLCFLILWRKTAFEDSMFTFTFILLIFSFIVYFLFAETGFRQYHANFYWQIPIALFLNYMSILSVILKDYHAQHKHLTSRTKVMTAFYLIQVAFGIAYWVRIFAFETLI</sequence>
<evidence type="ECO:0000313" key="3">
    <source>
        <dbReference type="Proteomes" id="UP000198790"/>
    </source>
</evidence>